<sequence length="148" mass="16901">MGLTSEFNTIRSTTLSIEPMLNLNKVYNIVANEEQQKIVEWARDSVPEAVESGPFDEFMLGLDRLHILAFKVQDHCRKRAWTGTRETVRLAARKGLVPARPRLGKHGSNWATKTVPRGGQLEWVSFKWGRGVDVIRSVMYALERSRHV</sequence>
<dbReference type="Proteomes" id="UP000233551">
    <property type="component" value="Unassembled WGS sequence"/>
</dbReference>
<comment type="caution">
    <text evidence="1">The sequence shown here is derived from an EMBL/GenBank/DDBJ whole genome shotgun (WGS) entry which is preliminary data.</text>
</comment>
<dbReference type="EMBL" id="PGOL01001565">
    <property type="protein sequence ID" value="PKI56852.1"/>
    <property type="molecule type" value="Genomic_DNA"/>
</dbReference>
<reference evidence="1 2" key="1">
    <citation type="submission" date="2017-11" db="EMBL/GenBank/DDBJ databases">
        <title>De-novo sequencing of pomegranate (Punica granatum L.) genome.</title>
        <authorList>
            <person name="Akparov Z."/>
            <person name="Amiraslanov A."/>
            <person name="Hajiyeva S."/>
            <person name="Abbasov M."/>
            <person name="Kaur K."/>
            <person name="Hamwieh A."/>
            <person name="Solovyev V."/>
            <person name="Salamov A."/>
            <person name="Braich B."/>
            <person name="Kosarev P."/>
            <person name="Mahmoud A."/>
            <person name="Hajiyev E."/>
            <person name="Babayeva S."/>
            <person name="Izzatullayeva V."/>
            <person name="Mammadov A."/>
            <person name="Mammadov A."/>
            <person name="Sharifova S."/>
            <person name="Ojaghi J."/>
            <person name="Eynullazada K."/>
            <person name="Bayramov B."/>
            <person name="Abdulazimova A."/>
            <person name="Shahmuradov I."/>
        </authorList>
    </citation>
    <scope>NUCLEOTIDE SEQUENCE [LARGE SCALE GENOMIC DNA]</scope>
    <source>
        <strain evidence="2">cv. AG2017</strain>
        <tissue evidence="1">Leaf</tissue>
    </source>
</reference>
<gene>
    <name evidence="1" type="ORF">CRG98_022739</name>
</gene>
<organism evidence="1 2">
    <name type="scientific">Punica granatum</name>
    <name type="common">Pomegranate</name>
    <dbReference type="NCBI Taxonomy" id="22663"/>
    <lineage>
        <taxon>Eukaryota</taxon>
        <taxon>Viridiplantae</taxon>
        <taxon>Streptophyta</taxon>
        <taxon>Embryophyta</taxon>
        <taxon>Tracheophyta</taxon>
        <taxon>Spermatophyta</taxon>
        <taxon>Magnoliopsida</taxon>
        <taxon>eudicotyledons</taxon>
        <taxon>Gunneridae</taxon>
        <taxon>Pentapetalae</taxon>
        <taxon>rosids</taxon>
        <taxon>malvids</taxon>
        <taxon>Myrtales</taxon>
        <taxon>Lythraceae</taxon>
        <taxon>Punica</taxon>
    </lineage>
</organism>
<protein>
    <submittedName>
        <fullName evidence="1">Uncharacterized protein</fullName>
    </submittedName>
</protein>
<accession>A0A2I0JKQ9</accession>
<name>A0A2I0JKQ9_PUNGR</name>
<proteinExistence type="predicted"/>
<keyword evidence="2" id="KW-1185">Reference proteome</keyword>
<evidence type="ECO:0000313" key="2">
    <source>
        <dbReference type="Proteomes" id="UP000233551"/>
    </source>
</evidence>
<evidence type="ECO:0000313" key="1">
    <source>
        <dbReference type="EMBL" id="PKI56852.1"/>
    </source>
</evidence>
<dbReference type="AlphaFoldDB" id="A0A2I0JKQ9"/>